<dbReference type="AlphaFoldDB" id="A0A7C9IPJ9"/>
<dbReference type="OrthoDB" id="9831301at2"/>
<dbReference type="RefSeq" id="WP_160964241.1">
    <property type="nucleotide sequence ID" value="NZ_WVUD01000085.1"/>
</dbReference>
<keyword evidence="2" id="KW-1185">Reference proteome</keyword>
<accession>A0A7C9IPJ9</accession>
<dbReference type="Proteomes" id="UP000482487">
    <property type="component" value="Unassembled WGS sequence"/>
</dbReference>
<gene>
    <name evidence="1" type="ORF">GTA51_19935</name>
</gene>
<comment type="caution">
    <text evidence="1">The sequence shown here is derived from an EMBL/GenBank/DDBJ whole genome shotgun (WGS) entry which is preliminary data.</text>
</comment>
<evidence type="ECO:0000313" key="1">
    <source>
        <dbReference type="EMBL" id="MYL85366.1"/>
    </source>
</evidence>
<evidence type="ECO:0000313" key="2">
    <source>
        <dbReference type="Proteomes" id="UP000482487"/>
    </source>
</evidence>
<protein>
    <submittedName>
        <fullName evidence="1">Uncharacterized protein</fullName>
    </submittedName>
</protein>
<sequence>MIGIAHLAENGVAGFQKLVVCIENEYTGNIEKNSICYLSGDKLMIYNVWSTGVALREGESLNGFPSRNSVHIYEARMMFDAAMEYVVSFFREQLRNLFGEVGMQNKKL</sequence>
<reference evidence="1 2" key="1">
    <citation type="submission" date="2020-01" db="EMBL/GenBank/DDBJ databases">
        <title>Genome sequence of Desulfovibrio aerotolerans DSM 16695(T).</title>
        <authorList>
            <person name="Karnachuk O."/>
            <person name="Avakyan M."/>
            <person name="Mardanov A."/>
            <person name="Kadnikov V."/>
            <person name="Ravin N."/>
        </authorList>
    </citation>
    <scope>NUCLEOTIDE SEQUENCE [LARGE SCALE GENOMIC DNA]</scope>
    <source>
        <strain evidence="1 2">DSM 16695</strain>
    </source>
</reference>
<proteinExistence type="predicted"/>
<name>A0A7C9IPJ9_9BACT</name>
<dbReference type="EMBL" id="WVUD01000085">
    <property type="protein sequence ID" value="MYL85366.1"/>
    <property type="molecule type" value="Genomic_DNA"/>
</dbReference>
<organism evidence="1 2">
    <name type="scientific">Solidesulfovibrio aerotolerans</name>
    <dbReference type="NCBI Taxonomy" id="295255"/>
    <lineage>
        <taxon>Bacteria</taxon>
        <taxon>Pseudomonadati</taxon>
        <taxon>Thermodesulfobacteriota</taxon>
        <taxon>Desulfovibrionia</taxon>
        <taxon>Desulfovibrionales</taxon>
        <taxon>Desulfovibrionaceae</taxon>
        <taxon>Solidesulfovibrio</taxon>
    </lineage>
</organism>